<dbReference type="InterPro" id="IPR000600">
    <property type="entry name" value="ROK"/>
</dbReference>
<dbReference type="Proteomes" id="UP000680706">
    <property type="component" value="Chromosome"/>
</dbReference>
<name>A0ABX8AL03_9HYPH</name>
<evidence type="ECO:0000313" key="3">
    <source>
        <dbReference type="Proteomes" id="UP000680706"/>
    </source>
</evidence>
<dbReference type="EMBL" id="CP074126">
    <property type="protein sequence ID" value="QUS55470.1"/>
    <property type="molecule type" value="Genomic_DNA"/>
</dbReference>
<accession>A0ABX8AL03</accession>
<dbReference type="PROSITE" id="PS01125">
    <property type="entry name" value="ROK"/>
    <property type="match status" value="1"/>
</dbReference>
<comment type="similarity">
    <text evidence="1">Belongs to the ROK (NagC/XylR) family.</text>
</comment>
<sequence>MLVNSKREVQASTRMIEKASREQVRRQNRFVVLSTLRRHTTLARVDLGRLTGLSLAAVTSITADLKDRGLIAEVEEQPNPDANTRGRPRTYLRLRDDVAHVITVKLSVDRVSLALVDYTGHQHAEAKFMVESSDMGGDAFIALLAREIKALLKTEPLRARSVMEITVATQGIVGKHNGSIIWSPTIAERQVELTAKLSNTLGITCTLYNDTNMIAEALHRQDAEKYSGNFVVVYIDRGVGMGIFIKNALYRGETGAAAEYGHSPFTPDGAACRCGKKGCLEAYIADYALYREAQKLPKETSPSAMFYGPEYIQNLRARARVGDAQAQKVFTDAGFALGVSLARTISLLDPSRIVLTGKAMQAYDLFKHGMNKGLESSLLAPLLDAVNLEVLPWDEDFILQGLLIKALKHLDQALVH</sequence>
<dbReference type="PANTHER" id="PTHR18964">
    <property type="entry name" value="ROK (REPRESSOR, ORF, KINASE) FAMILY"/>
    <property type="match status" value="1"/>
</dbReference>
<dbReference type="InterPro" id="IPR036388">
    <property type="entry name" value="WH-like_DNA-bd_sf"/>
</dbReference>
<dbReference type="SUPFAM" id="SSF53067">
    <property type="entry name" value="Actin-like ATPase domain"/>
    <property type="match status" value="2"/>
</dbReference>
<organism evidence="2 3">
    <name type="scientific">Pseudovibrio brasiliensis</name>
    <dbReference type="NCBI Taxonomy" id="1898042"/>
    <lineage>
        <taxon>Bacteria</taxon>
        <taxon>Pseudomonadati</taxon>
        <taxon>Pseudomonadota</taxon>
        <taxon>Alphaproteobacteria</taxon>
        <taxon>Hyphomicrobiales</taxon>
        <taxon>Stappiaceae</taxon>
        <taxon>Pseudovibrio</taxon>
    </lineage>
</organism>
<dbReference type="Gene3D" id="1.10.10.10">
    <property type="entry name" value="Winged helix-like DNA-binding domain superfamily/Winged helix DNA-binding domain"/>
    <property type="match status" value="1"/>
</dbReference>
<dbReference type="SUPFAM" id="SSF46785">
    <property type="entry name" value="Winged helix' DNA-binding domain"/>
    <property type="match status" value="1"/>
</dbReference>
<dbReference type="PANTHER" id="PTHR18964:SF173">
    <property type="entry name" value="GLUCOKINASE"/>
    <property type="match status" value="1"/>
</dbReference>
<dbReference type="Pfam" id="PF00480">
    <property type="entry name" value="ROK"/>
    <property type="match status" value="1"/>
</dbReference>
<dbReference type="InterPro" id="IPR036390">
    <property type="entry name" value="WH_DNA-bd_sf"/>
</dbReference>
<proteinExistence type="inferred from homology"/>
<reference evidence="2 3" key="1">
    <citation type="journal article" date="2021" name="Angew. Chem. Int. Ed. Engl.">
        <title>A novel family of nonribosomal peptides modulate collective behavior in Pseudovibrio bacteria isolated from marine sponges.</title>
        <authorList>
            <person name="Ioca L.P."/>
            <person name="Dai Y."/>
            <person name="Kunakom S."/>
            <person name="Diaz-Espinosa J."/>
            <person name="Krunic A."/>
            <person name="Crnkovic C.M."/>
            <person name="Orjala J."/>
            <person name="Sanchez L.M."/>
            <person name="Ferreira A.G."/>
            <person name="Berlinck R.G.S."/>
            <person name="Eustaquio A.S."/>
        </authorList>
    </citation>
    <scope>NUCLEOTIDE SEQUENCE [LARGE SCALE GENOMIC DNA]</scope>
    <source>
        <strain evidence="2 3">Ab134</strain>
    </source>
</reference>
<keyword evidence="3" id="KW-1185">Reference proteome</keyword>
<gene>
    <name evidence="2" type="ORF">KGB56_19425</name>
</gene>
<dbReference type="RefSeq" id="WP_083646129.1">
    <property type="nucleotide sequence ID" value="NZ_CP074126.1"/>
</dbReference>
<dbReference type="InterPro" id="IPR043129">
    <property type="entry name" value="ATPase_NBD"/>
</dbReference>
<dbReference type="Gene3D" id="3.30.420.40">
    <property type="match status" value="2"/>
</dbReference>
<evidence type="ECO:0000256" key="1">
    <source>
        <dbReference type="ARBA" id="ARBA00006479"/>
    </source>
</evidence>
<evidence type="ECO:0000313" key="2">
    <source>
        <dbReference type="EMBL" id="QUS55470.1"/>
    </source>
</evidence>
<protein>
    <submittedName>
        <fullName evidence="2">ROK family protein</fullName>
    </submittedName>
</protein>
<dbReference type="InterPro" id="IPR049874">
    <property type="entry name" value="ROK_cs"/>
</dbReference>